<evidence type="ECO:0000259" key="1">
    <source>
        <dbReference type="Pfam" id="PF13586"/>
    </source>
</evidence>
<gene>
    <name evidence="2" type="ORF">FEQ00_03409</name>
</gene>
<evidence type="ECO:0000313" key="2">
    <source>
        <dbReference type="EMBL" id="MDR8754983.1"/>
    </source>
</evidence>
<proteinExistence type="predicted"/>
<keyword evidence="3" id="KW-1185">Reference proteome</keyword>
<dbReference type="PANTHER" id="PTHR30007">
    <property type="entry name" value="PHP DOMAIN PROTEIN"/>
    <property type="match status" value="1"/>
</dbReference>
<feature type="domain" description="Transposase DDE" evidence="1">
    <location>
        <begin position="27"/>
        <end position="104"/>
    </location>
</feature>
<dbReference type="PANTHER" id="PTHR30007:SF1">
    <property type="entry name" value="BLR1914 PROTEIN"/>
    <property type="match status" value="1"/>
</dbReference>
<protein>
    <recommendedName>
        <fullName evidence="1">Transposase DDE domain-containing protein</fullName>
    </recommendedName>
</protein>
<organism evidence="2 3">
    <name type="scientific">Burkholderia pseudomultivorans</name>
    <dbReference type="NCBI Taxonomy" id="1207504"/>
    <lineage>
        <taxon>Bacteria</taxon>
        <taxon>Pseudomonadati</taxon>
        <taxon>Pseudomonadota</taxon>
        <taxon>Betaproteobacteria</taxon>
        <taxon>Burkholderiales</taxon>
        <taxon>Burkholderiaceae</taxon>
        <taxon>Burkholderia</taxon>
        <taxon>Burkholderia cepacia complex</taxon>
    </lineage>
</organism>
<dbReference type="InterPro" id="IPR025668">
    <property type="entry name" value="Tnp_DDE_dom"/>
</dbReference>
<sequence>MAFERTVDAIPAVPGLSGQPRKRPDKLHADKGYDFARCRQYLKQRGITARIARRGIESKERLGRHRWVVERTHAWFAGFGKLRIRFERRLDIHAALLSLATAVICSRFVDDLC</sequence>
<accession>A0ABU2E638</accession>
<name>A0ABU2E638_9BURK</name>
<dbReference type="EMBL" id="VJSY01000024">
    <property type="protein sequence ID" value="MDR8754983.1"/>
    <property type="molecule type" value="Genomic_DNA"/>
</dbReference>
<dbReference type="Proteomes" id="UP001248067">
    <property type="component" value="Unassembled WGS sequence"/>
</dbReference>
<evidence type="ECO:0000313" key="3">
    <source>
        <dbReference type="Proteomes" id="UP001248067"/>
    </source>
</evidence>
<dbReference type="Pfam" id="PF13586">
    <property type="entry name" value="DDE_Tnp_1_2"/>
    <property type="match status" value="1"/>
</dbReference>
<comment type="caution">
    <text evidence="2">The sequence shown here is derived from an EMBL/GenBank/DDBJ whole genome shotgun (WGS) entry which is preliminary data.</text>
</comment>
<reference evidence="2 3" key="1">
    <citation type="submission" date="2019-06" db="EMBL/GenBank/DDBJ databases">
        <title>Evolution of Burkholderia multivorans in the lungs of Cystic Fibrosis patients.</title>
        <authorList>
            <person name="Moreira L.M."/>
        </authorList>
    </citation>
    <scope>NUCLEOTIDE SEQUENCE [LARGE SCALE GENOMIC DNA]</scope>
    <source>
        <strain evidence="2 3">VC13239</strain>
    </source>
</reference>